<dbReference type="Gene3D" id="2.60.40.10">
    <property type="entry name" value="Immunoglobulins"/>
    <property type="match status" value="4"/>
</dbReference>
<keyword evidence="7" id="KW-1185">Reference proteome</keyword>
<evidence type="ECO:0000313" key="7">
    <source>
        <dbReference type="Proteomes" id="UP001487740"/>
    </source>
</evidence>
<dbReference type="InterPro" id="IPR003961">
    <property type="entry name" value="FN3_dom"/>
</dbReference>
<dbReference type="EMBL" id="JARAKH010000230">
    <property type="protein sequence ID" value="KAK8374738.1"/>
    <property type="molecule type" value="Genomic_DNA"/>
</dbReference>
<dbReference type="GO" id="GO:0009653">
    <property type="term" value="P:anatomical structure morphogenesis"/>
    <property type="evidence" value="ECO:0007669"/>
    <property type="project" value="UniProtKB-ARBA"/>
</dbReference>
<dbReference type="InterPro" id="IPR013098">
    <property type="entry name" value="Ig_I-set"/>
</dbReference>
<dbReference type="Pfam" id="PF13927">
    <property type="entry name" value="Ig_3"/>
    <property type="match status" value="1"/>
</dbReference>
<name>A0AAW0SI02_SCYPA</name>
<keyword evidence="1" id="KW-0677">Repeat</keyword>
<dbReference type="SMART" id="SM00409">
    <property type="entry name" value="IG"/>
    <property type="match status" value="2"/>
</dbReference>
<dbReference type="EMBL" id="JARAKH010000298">
    <property type="protein sequence ID" value="KAK8374603.1"/>
    <property type="molecule type" value="Genomic_DNA"/>
</dbReference>
<gene>
    <name evidence="5" type="ORF">O3P69_012024</name>
    <name evidence="6" type="ORF">O3P69_019813</name>
</gene>
<dbReference type="InterPro" id="IPR003599">
    <property type="entry name" value="Ig_sub"/>
</dbReference>
<evidence type="ECO:0000259" key="4">
    <source>
        <dbReference type="PROSITE" id="PS50853"/>
    </source>
</evidence>
<evidence type="ECO:0000259" key="3">
    <source>
        <dbReference type="PROSITE" id="PS50835"/>
    </source>
</evidence>
<feature type="domain" description="Ig-like" evidence="3">
    <location>
        <begin position="200"/>
        <end position="289"/>
    </location>
</feature>
<evidence type="ECO:0000313" key="5">
    <source>
        <dbReference type="EMBL" id="KAK8374603.1"/>
    </source>
</evidence>
<dbReference type="PANTHER" id="PTHR23278">
    <property type="entry name" value="SIDESTEP PROTEIN"/>
    <property type="match status" value="1"/>
</dbReference>
<dbReference type="SMART" id="SM00408">
    <property type="entry name" value="IGc2"/>
    <property type="match status" value="1"/>
</dbReference>
<organism evidence="6 7">
    <name type="scientific">Scylla paramamosain</name>
    <name type="common">Mud crab</name>
    <dbReference type="NCBI Taxonomy" id="85552"/>
    <lineage>
        <taxon>Eukaryota</taxon>
        <taxon>Metazoa</taxon>
        <taxon>Ecdysozoa</taxon>
        <taxon>Arthropoda</taxon>
        <taxon>Crustacea</taxon>
        <taxon>Multicrustacea</taxon>
        <taxon>Malacostraca</taxon>
        <taxon>Eumalacostraca</taxon>
        <taxon>Eucarida</taxon>
        <taxon>Decapoda</taxon>
        <taxon>Pleocyemata</taxon>
        <taxon>Brachyura</taxon>
        <taxon>Eubrachyura</taxon>
        <taxon>Portunoidea</taxon>
        <taxon>Portunidae</taxon>
        <taxon>Portuninae</taxon>
        <taxon>Scylla</taxon>
    </lineage>
</organism>
<evidence type="ECO:0000313" key="6">
    <source>
        <dbReference type="EMBL" id="KAK8374738.1"/>
    </source>
</evidence>
<dbReference type="PROSITE" id="PS50835">
    <property type="entry name" value="IG_LIKE"/>
    <property type="match status" value="2"/>
</dbReference>
<dbReference type="InterPro" id="IPR013783">
    <property type="entry name" value="Ig-like_fold"/>
</dbReference>
<reference evidence="6 7" key="1">
    <citation type="submission" date="2023-03" db="EMBL/GenBank/DDBJ databases">
        <title>High-quality genome of Scylla paramamosain provides insights in environmental adaptation.</title>
        <authorList>
            <person name="Zhang L."/>
        </authorList>
    </citation>
    <scope>NUCLEOTIDE SEQUENCE [LARGE SCALE GENOMIC DNA]</scope>
    <source>
        <strain evidence="6">LZ_2023a</strain>
        <tissue evidence="6">Muscle</tissue>
    </source>
</reference>
<proteinExistence type="predicted"/>
<evidence type="ECO:0000256" key="1">
    <source>
        <dbReference type="ARBA" id="ARBA00022737"/>
    </source>
</evidence>
<sequence length="396" mass="43131">MAGEEDVLSQCRRESQDPGYVGGGSEVSTARLLVNVTREHNGTRVACVATNPTRPESPLTNTTTLTVHCRSSRLEHSVINVPDIPITPIPVHGVRFSARINPPRVTATMGQNVDPSRLKVKDDVYFDCIVSANPHASPITWYHEGRVLIQNLTGGVILAGNSLALQSVKRQQAGRYTCSATNPLGTATSDPVTLRIKYSPVCLSSPTAYFIYDKPINITCTVSSYPAVSVIMWQWNNSNEVIETPSLEVSHDEASAQMTVHPLQSQEDRALSCWAVNEMGKQTQTCGFSVKVAKTPLPLSSCRLANITASSLSLTCQRPDVDAAGTIHYRAEVYFENRTLFANVTSERPNFNVSCLDAETSYQIKVYVTHGPITSQPVVVSAYTSRTSRTPPGESC</sequence>
<evidence type="ECO:0008006" key="8">
    <source>
        <dbReference type="Google" id="ProtNLM"/>
    </source>
</evidence>
<dbReference type="PANTHER" id="PTHR23278:SF19">
    <property type="entry name" value="OBSCURIN"/>
    <property type="match status" value="1"/>
</dbReference>
<dbReference type="SUPFAM" id="SSF48726">
    <property type="entry name" value="Immunoglobulin"/>
    <property type="match status" value="2"/>
</dbReference>
<dbReference type="CDD" id="cd00063">
    <property type="entry name" value="FN3"/>
    <property type="match status" value="1"/>
</dbReference>
<dbReference type="AlphaFoldDB" id="A0AAW0SI02"/>
<dbReference type="Proteomes" id="UP001487740">
    <property type="component" value="Unassembled WGS sequence"/>
</dbReference>
<dbReference type="PROSITE" id="PS50853">
    <property type="entry name" value="FN3"/>
    <property type="match status" value="1"/>
</dbReference>
<feature type="domain" description="Ig-like" evidence="3">
    <location>
        <begin position="103"/>
        <end position="195"/>
    </location>
</feature>
<dbReference type="InterPro" id="IPR007110">
    <property type="entry name" value="Ig-like_dom"/>
</dbReference>
<protein>
    <recommendedName>
        <fullName evidence="8">Sidestep protein</fullName>
    </recommendedName>
</protein>
<accession>A0AAW0SI02</accession>
<dbReference type="InterPro" id="IPR036179">
    <property type="entry name" value="Ig-like_dom_sf"/>
</dbReference>
<dbReference type="InterPro" id="IPR003598">
    <property type="entry name" value="Ig_sub2"/>
</dbReference>
<dbReference type="InterPro" id="IPR036116">
    <property type="entry name" value="FN3_sf"/>
</dbReference>
<comment type="caution">
    <text evidence="6">The sequence shown here is derived from an EMBL/GenBank/DDBJ whole genome shotgun (WGS) entry which is preliminary data.</text>
</comment>
<dbReference type="Pfam" id="PF07679">
    <property type="entry name" value="I-set"/>
    <property type="match status" value="1"/>
</dbReference>
<feature type="domain" description="Fibronectin type-III" evidence="4">
    <location>
        <begin position="295"/>
        <end position="393"/>
    </location>
</feature>
<feature type="region of interest" description="Disordered" evidence="2">
    <location>
        <begin position="1"/>
        <end position="24"/>
    </location>
</feature>
<dbReference type="SUPFAM" id="SSF49265">
    <property type="entry name" value="Fibronectin type III"/>
    <property type="match status" value="1"/>
</dbReference>
<evidence type="ECO:0000256" key="2">
    <source>
        <dbReference type="SAM" id="MobiDB-lite"/>
    </source>
</evidence>
<dbReference type="GO" id="GO:0030154">
    <property type="term" value="P:cell differentiation"/>
    <property type="evidence" value="ECO:0007669"/>
    <property type="project" value="UniProtKB-ARBA"/>
</dbReference>